<dbReference type="GO" id="GO:0005886">
    <property type="term" value="C:plasma membrane"/>
    <property type="evidence" value="ECO:0007669"/>
    <property type="project" value="UniProtKB-SubCell"/>
</dbReference>
<dbReference type="SUPFAM" id="SSF90123">
    <property type="entry name" value="ABC transporter transmembrane region"/>
    <property type="match status" value="1"/>
</dbReference>
<dbReference type="SMART" id="SM00382">
    <property type="entry name" value="AAA"/>
    <property type="match status" value="1"/>
</dbReference>
<dbReference type="InterPro" id="IPR027417">
    <property type="entry name" value="P-loop_NTPase"/>
</dbReference>
<reference evidence="11" key="1">
    <citation type="submission" date="2022-04" db="EMBL/GenBank/DDBJ databases">
        <authorList>
            <person name="Forde T."/>
        </authorList>
    </citation>
    <scope>NUCLEOTIDE SEQUENCE</scope>
    <source>
        <strain evidence="11">A18Y016a</strain>
        <strain evidence="10">A18Y020d</strain>
    </source>
</reference>
<dbReference type="Gene3D" id="3.40.50.300">
    <property type="entry name" value="P-loop containing nucleotide triphosphate hydrolases"/>
    <property type="match status" value="1"/>
</dbReference>
<keyword evidence="5 7" id="KW-1133">Transmembrane helix</keyword>
<evidence type="ECO:0000313" key="10">
    <source>
        <dbReference type="EMBL" id="CAH2762321.1"/>
    </source>
</evidence>
<feature type="transmembrane region" description="Helical" evidence="7">
    <location>
        <begin position="58"/>
        <end position="76"/>
    </location>
</feature>
<evidence type="ECO:0000259" key="8">
    <source>
        <dbReference type="PROSITE" id="PS50893"/>
    </source>
</evidence>
<feature type="transmembrane region" description="Helical" evidence="7">
    <location>
        <begin position="21"/>
        <end position="46"/>
    </location>
</feature>
<evidence type="ECO:0000256" key="6">
    <source>
        <dbReference type="ARBA" id="ARBA00023136"/>
    </source>
</evidence>
<keyword evidence="2 7" id="KW-0812">Transmembrane</keyword>
<dbReference type="InterPro" id="IPR017871">
    <property type="entry name" value="ABC_transporter-like_CS"/>
</dbReference>
<evidence type="ECO:0000259" key="9">
    <source>
        <dbReference type="PROSITE" id="PS50929"/>
    </source>
</evidence>
<dbReference type="Proteomes" id="UP001154095">
    <property type="component" value="Chromosome"/>
</dbReference>
<evidence type="ECO:0000256" key="5">
    <source>
        <dbReference type="ARBA" id="ARBA00022989"/>
    </source>
</evidence>
<feature type="transmembrane region" description="Helical" evidence="7">
    <location>
        <begin position="162"/>
        <end position="180"/>
    </location>
</feature>
<protein>
    <submittedName>
        <fullName evidence="11">ABC transporter ATP-binding protein</fullName>
    </submittedName>
</protein>
<dbReference type="PROSITE" id="PS00211">
    <property type="entry name" value="ABC_TRANSPORTER_1"/>
    <property type="match status" value="1"/>
</dbReference>
<evidence type="ECO:0000256" key="7">
    <source>
        <dbReference type="SAM" id="Phobius"/>
    </source>
</evidence>
<evidence type="ECO:0000313" key="12">
    <source>
        <dbReference type="Proteomes" id="UP001154095"/>
    </source>
</evidence>
<dbReference type="PROSITE" id="PS50929">
    <property type="entry name" value="ABC_TM1F"/>
    <property type="match status" value="1"/>
</dbReference>
<dbReference type="Pfam" id="PF00664">
    <property type="entry name" value="ABC_membrane"/>
    <property type="match status" value="1"/>
</dbReference>
<dbReference type="Proteomes" id="UP001154111">
    <property type="component" value="Chromosome"/>
</dbReference>
<dbReference type="SUPFAM" id="SSF52540">
    <property type="entry name" value="P-loop containing nucleoside triphosphate hydrolases"/>
    <property type="match status" value="1"/>
</dbReference>
<dbReference type="AlphaFoldDB" id="A0AAU9VGJ9"/>
<keyword evidence="12" id="KW-1185">Reference proteome</keyword>
<feature type="domain" description="ABC transporter" evidence="8">
    <location>
        <begin position="332"/>
        <end position="547"/>
    </location>
</feature>
<dbReference type="PANTHER" id="PTHR24221:SF654">
    <property type="entry name" value="ATP-BINDING CASSETTE SUB-FAMILY B MEMBER 6"/>
    <property type="match status" value="1"/>
</dbReference>
<evidence type="ECO:0000256" key="2">
    <source>
        <dbReference type="ARBA" id="ARBA00022692"/>
    </source>
</evidence>
<dbReference type="GO" id="GO:0140359">
    <property type="term" value="F:ABC-type transporter activity"/>
    <property type="evidence" value="ECO:0007669"/>
    <property type="project" value="InterPro"/>
</dbReference>
<sequence length="547" mass="60651">MMKKRTGLSIMGSLIGFVRPLYLPMMGAIALGVLGHFAAIGIPYLSARIVVEIIKNNSITFLLIILIGCGLLRGVFRYGEQALNHFIAFKLLAHIRYEVFAKLRSLAPAKLETKDRGNLIAMITNDVELLEVFYAHTISPIIIAVIISITVVTTIALKANTLALISLAALASVGVIVPIITSKIGNELGLEIRNDLGDLNTNVLDSIRGIEELEQYQNSQRTMDLLKQRTHDLNEKQDILNRYQSMMRLLVDLIIMTSGFAILYFGRNLDFNILLLVFTLHMSSFGPVIALSNLSGDLYHTLASGQRILDLLDEKPQVNEVVDGTNEAFEEASLNDVTFSYDKEIILEEITMSTTKNKIIALTGDSGAGKSTILKLLMRFWDVSAGSVRINDQDIKSVTTGHLRSIESMMSQDTDIFKDTIKNNIAFVKPDASDEEIYEAAKHASVHDFIMSLPSGYDTMMEEFGSNLSSGERQRIGLARVFLHGGDLILLDEPTSNLDSLNEAIILKSIVEYKHNKTILIVSHRASTLKIADEVWKLEDGKLNHVL</sequence>
<dbReference type="GO" id="GO:0016887">
    <property type="term" value="F:ATP hydrolysis activity"/>
    <property type="evidence" value="ECO:0007669"/>
    <property type="project" value="InterPro"/>
</dbReference>
<organism evidence="11 13">
    <name type="scientific">Erysipelothrix amsterdamensis</name>
    <dbReference type="NCBI Taxonomy" id="2929157"/>
    <lineage>
        <taxon>Bacteria</taxon>
        <taxon>Bacillati</taxon>
        <taxon>Bacillota</taxon>
        <taxon>Erysipelotrichia</taxon>
        <taxon>Erysipelotrichales</taxon>
        <taxon>Erysipelotrichaceae</taxon>
        <taxon>Erysipelothrix</taxon>
    </lineage>
</organism>
<dbReference type="EMBL" id="OW659477">
    <property type="protein sequence ID" value="CAH2762350.1"/>
    <property type="molecule type" value="Genomic_DNA"/>
</dbReference>
<feature type="transmembrane region" description="Helical" evidence="7">
    <location>
        <begin position="132"/>
        <end position="156"/>
    </location>
</feature>
<dbReference type="GO" id="GO:0034040">
    <property type="term" value="F:ATPase-coupled lipid transmembrane transporter activity"/>
    <property type="evidence" value="ECO:0007669"/>
    <property type="project" value="TreeGrafter"/>
</dbReference>
<gene>
    <name evidence="11" type="ORF">ERYAMS2_01159</name>
    <name evidence="10" type="ORF">ERYAMS_00865</name>
</gene>
<dbReference type="GO" id="GO:0005524">
    <property type="term" value="F:ATP binding"/>
    <property type="evidence" value="ECO:0007669"/>
    <property type="project" value="UniProtKB-KW"/>
</dbReference>
<evidence type="ECO:0000256" key="4">
    <source>
        <dbReference type="ARBA" id="ARBA00022840"/>
    </source>
</evidence>
<comment type="subcellular location">
    <subcellularLocation>
        <location evidence="1">Cell membrane</location>
        <topology evidence="1">Multi-pass membrane protein</topology>
    </subcellularLocation>
</comment>
<dbReference type="InterPro" id="IPR003439">
    <property type="entry name" value="ABC_transporter-like_ATP-bd"/>
</dbReference>
<evidence type="ECO:0000256" key="3">
    <source>
        <dbReference type="ARBA" id="ARBA00022741"/>
    </source>
</evidence>
<dbReference type="PANTHER" id="PTHR24221">
    <property type="entry name" value="ATP-BINDING CASSETTE SUB-FAMILY B"/>
    <property type="match status" value="1"/>
</dbReference>
<dbReference type="InterPro" id="IPR011527">
    <property type="entry name" value="ABC1_TM_dom"/>
</dbReference>
<evidence type="ECO:0000313" key="11">
    <source>
        <dbReference type="EMBL" id="CAH2762350.1"/>
    </source>
</evidence>
<dbReference type="PROSITE" id="PS50893">
    <property type="entry name" value="ABC_TRANSPORTER_2"/>
    <property type="match status" value="1"/>
</dbReference>
<keyword evidence="4 11" id="KW-0067">ATP-binding</keyword>
<evidence type="ECO:0000313" key="13">
    <source>
        <dbReference type="Proteomes" id="UP001154111"/>
    </source>
</evidence>
<name>A0AAU9VGJ9_9FIRM</name>
<evidence type="ECO:0000256" key="1">
    <source>
        <dbReference type="ARBA" id="ARBA00004651"/>
    </source>
</evidence>
<proteinExistence type="predicted"/>
<dbReference type="Gene3D" id="1.20.1560.10">
    <property type="entry name" value="ABC transporter type 1, transmembrane domain"/>
    <property type="match status" value="1"/>
</dbReference>
<keyword evidence="6 7" id="KW-0472">Membrane</keyword>
<dbReference type="InterPro" id="IPR036640">
    <property type="entry name" value="ABC1_TM_sf"/>
</dbReference>
<feature type="domain" description="ABC transmembrane type-1" evidence="9">
    <location>
        <begin position="27"/>
        <end position="300"/>
    </location>
</feature>
<dbReference type="InterPro" id="IPR039421">
    <property type="entry name" value="Type_1_exporter"/>
</dbReference>
<feature type="transmembrane region" description="Helical" evidence="7">
    <location>
        <begin position="246"/>
        <end position="265"/>
    </location>
</feature>
<dbReference type="Pfam" id="PF00005">
    <property type="entry name" value="ABC_tran"/>
    <property type="match status" value="1"/>
</dbReference>
<dbReference type="InterPro" id="IPR003593">
    <property type="entry name" value="AAA+_ATPase"/>
</dbReference>
<keyword evidence="3" id="KW-0547">Nucleotide-binding</keyword>
<accession>A0AAU9VGJ9</accession>
<dbReference type="EMBL" id="OW659496">
    <property type="protein sequence ID" value="CAH2762321.1"/>
    <property type="molecule type" value="Genomic_DNA"/>
</dbReference>